<comment type="caution">
    <text evidence="1">The sequence shown here is derived from an EMBL/GenBank/DDBJ whole genome shotgun (WGS) entry which is preliminary data.</text>
</comment>
<dbReference type="InterPro" id="IPR008928">
    <property type="entry name" value="6-hairpin_glycosidase_sf"/>
</dbReference>
<dbReference type="GO" id="GO:0004553">
    <property type="term" value="F:hydrolase activity, hydrolyzing O-glycosyl compounds"/>
    <property type="evidence" value="ECO:0007669"/>
    <property type="project" value="TreeGrafter"/>
</dbReference>
<dbReference type="AlphaFoldDB" id="A0A542DXA5"/>
<dbReference type="SUPFAM" id="SSF48208">
    <property type="entry name" value="Six-hairpin glycosidases"/>
    <property type="match status" value="1"/>
</dbReference>
<proteinExistence type="predicted"/>
<dbReference type="OrthoDB" id="3806982at2"/>
<evidence type="ECO:0008006" key="3">
    <source>
        <dbReference type="Google" id="ProtNLM"/>
    </source>
</evidence>
<reference evidence="1 2" key="1">
    <citation type="submission" date="2019-06" db="EMBL/GenBank/DDBJ databases">
        <title>Sequencing the genomes of 1000 actinobacteria strains.</title>
        <authorList>
            <person name="Klenk H.-P."/>
        </authorList>
    </citation>
    <scope>NUCLEOTIDE SEQUENCE [LARGE SCALE GENOMIC DNA]</scope>
    <source>
        <strain evidence="1 2">DSM 18607</strain>
    </source>
</reference>
<dbReference type="PANTHER" id="PTHR31616">
    <property type="entry name" value="TREHALASE"/>
    <property type="match status" value="1"/>
</dbReference>
<evidence type="ECO:0000313" key="1">
    <source>
        <dbReference type="EMBL" id="TQJ07705.1"/>
    </source>
</evidence>
<accession>A0A542DXA5</accession>
<keyword evidence="2" id="KW-1185">Reference proteome</keyword>
<dbReference type="GO" id="GO:0005975">
    <property type="term" value="P:carbohydrate metabolic process"/>
    <property type="evidence" value="ECO:0007669"/>
    <property type="project" value="InterPro"/>
</dbReference>
<dbReference type="EMBL" id="VFMN01000001">
    <property type="protein sequence ID" value="TQJ07705.1"/>
    <property type="molecule type" value="Genomic_DNA"/>
</dbReference>
<evidence type="ECO:0000313" key="2">
    <source>
        <dbReference type="Proteomes" id="UP000317893"/>
    </source>
</evidence>
<dbReference type="InterPro" id="IPR006311">
    <property type="entry name" value="TAT_signal"/>
</dbReference>
<dbReference type="PROSITE" id="PS51318">
    <property type="entry name" value="TAT"/>
    <property type="match status" value="1"/>
</dbReference>
<dbReference type="RefSeq" id="WP_141846922.1">
    <property type="nucleotide sequence ID" value="NZ_BAAAPR010000008.1"/>
</dbReference>
<protein>
    <recommendedName>
        <fullName evidence="3">GH15 family glucan-1,4-alpha-glucosidase</fullName>
    </recommendedName>
</protein>
<dbReference type="PANTHER" id="PTHR31616:SF0">
    <property type="entry name" value="GLUCAN 1,4-ALPHA-GLUCOSIDASE"/>
    <property type="match status" value="1"/>
</dbReference>
<gene>
    <name evidence="1" type="ORF">FB458_0773</name>
</gene>
<dbReference type="Gene3D" id="1.50.10.10">
    <property type="match status" value="1"/>
</dbReference>
<dbReference type="InterPro" id="IPR012341">
    <property type="entry name" value="6hp_glycosidase-like_sf"/>
</dbReference>
<sequence length="437" mass="45517">MTGGRTTRRALLGGVGALGLAAVGGGAVLRARAEDSGPADLPLRSVTVALSAPGTPVEVPVADAARVVPGTRVLRGARDERSLVAAQRASLVAAPAWVRAGDRWGALARDALLDLQVLALPDGAHVAGWTPAWRYVWPRDSSHVAAAYVATGRAAQAAPLVRFLVRVQSDDGWFEARYRPDGSGPPDDRQRQLDGTGWALWAAATVSTALPRAEGAALAGECRRMARRGLALVDGSTDGGRSLPPASPDYWEVPERSVTLGTVAPLVLGMRCAATVLAGLGDDRSAARARAVGAALASTLEASYGPQGYPRHLDDDDPDAAVGFLAPPYAAAPVARVTAALPASEARMRRRAGGVAPGASWRDDGISWTPETALLALGYAGSGRTADAWRLLDWVERHRTAVGSLPEKVLWDGRPASVAPLGWTAALVLLTLERLRG</sequence>
<name>A0A542DXA5_9MICO</name>
<dbReference type="Proteomes" id="UP000317893">
    <property type="component" value="Unassembled WGS sequence"/>
</dbReference>
<organism evidence="1 2">
    <name type="scientific">Lapillicoccus jejuensis</name>
    <dbReference type="NCBI Taxonomy" id="402171"/>
    <lineage>
        <taxon>Bacteria</taxon>
        <taxon>Bacillati</taxon>
        <taxon>Actinomycetota</taxon>
        <taxon>Actinomycetes</taxon>
        <taxon>Micrococcales</taxon>
        <taxon>Intrasporangiaceae</taxon>
        <taxon>Lapillicoccus</taxon>
    </lineage>
</organism>